<comment type="caution">
    <text evidence="1">The sequence shown here is derived from an EMBL/GenBank/DDBJ whole genome shotgun (WGS) entry which is preliminary data.</text>
</comment>
<name>A0ACC2LTT6_PERAE</name>
<proteinExistence type="predicted"/>
<sequence>MYSERKVRATYGRWTRDQLAGNDITTLGTYVMDQSRITLKTRAVGVNTAIATGYFESASGVGRPYHWAQNAEGEETCKQFWLESVVVSRLKKKIELIRNLLWFWIEKEIELISSGDTKIAECRS</sequence>
<gene>
    <name evidence="1" type="ORF">MRB53_011149</name>
</gene>
<dbReference type="EMBL" id="CM056811">
    <property type="protein sequence ID" value="KAJ8636882.1"/>
    <property type="molecule type" value="Genomic_DNA"/>
</dbReference>
<keyword evidence="2" id="KW-1185">Reference proteome</keyword>
<reference evidence="1 2" key="1">
    <citation type="journal article" date="2022" name="Hortic Res">
        <title>A haplotype resolved chromosomal level avocado genome allows analysis of novel avocado genes.</title>
        <authorList>
            <person name="Nath O."/>
            <person name="Fletcher S.J."/>
            <person name="Hayward A."/>
            <person name="Shaw L.M."/>
            <person name="Masouleh A.K."/>
            <person name="Furtado A."/>
            <person name="Henry R.J."/>
            <person name="Mitter N."/>
        </authorList>
    </citation>
    <scope>NUCLEOTIDE SEQUENCE [LARGE SCALE GENOMIC DNA]</scope>
    <source>
        <strain evidence="2">cv. Hass</strain>
    </source>
</reference>
<organism evidence="1 2">
    <name type="scientific">Persea americana</name>
    <name type="common">Avocado</name>
    <dbReference type="NCBI Taxonomy" id="3435"/>
    <lineage>
        <taxon>Eukaryota</taxon>
        <taxon>Viridiplantae</taxon>
        <taxon>Streptophyta</taxon>
        <taxon>Embryophyta</taxon>
        <taxon>Tracheophyta</taxon>
        <taxon>Spermatophyta</taxon>
        <taxon>Magnoliopsida</taxon>
        <taxon>Magnoliidae</taxon>
        <taxon>Laurales</taxon>
        <taxon>Lauraceae</taxon>
        <taxon>Persea</taxon>
    </lineage>
</organism>
<dbReference type="Proteomes" id="UP001234297">
    <property type="component" value="Chromosome 3"/>
</dbReference>
<evidence type="ECO:0000313" key="1">
    <source>
        <dbReference type="EMBL" id="KAJ8636882.1"/>
    </source>
</evidence>
<protein>
    <submittedName>
        <fullName evidence="1">Uncharacterized protein</fullName>
    </submittedName>
</protein>
<accession>A0ACC2LTT6</accession>
<evidence type="ECO:0000313" key="2">
    <source>
        <dbReference type="Proteomes" id="UP001234297"/>
    </source>
</evidence>